<reference evidence="2" key="1">
    <citation type="journal article" date="2014" name="Science">
        <title>Ancient hybridizations among the ancestral genomes of bread wheat.</title>
        <authorList>
            <consortium name="International Wheat Genome Sequencing Consortium,"/>
            <person name="Marcussen T."/>
            <person name="Sandve S.R."/>
            <person name="Heier L."/>
            <person name="Spannagl M."/>
            <person name="Pfeifer M."/>
            <person name="Jakobsen K.S."/>
            <person name="Wulff B.B."/>
            <person name="Steuernagel B."/>
            <person name="Mayer K.F."/>
            <person name="Olsen O.A."/>
        </authorList>
    </citation>
    <scope>NUCLEOTIDE SEQUENCE [LARGE SCALE GENOMIC DNA]</scope>
    <source>
        <strain evidence="2">cv. AL8/78</strain>
    </source>
</reference>
<dbReference type="EnsemblPlants" id="AET1Gv20576000.4">
    <property type="protein sequence ID" value="AET1Gv20576000.4"/>
    <property type="gene ID" value="AET1Gv20576000"/>
</dbReference>
<dbReference type="Proteomes" id="UP000015105">
    <property type="component" value="Chromosome 1D"/>
</dbReference>
<dbReference type="AlphaFoldDB" id="A0A452YYT1"/>
<dbReference type="Gramene" id="AET1Gv20576000.2">
    <property type="protein sequence ID" value="AET1Gv20576000.2"/>
    <property type="gene ID" value="AET1Gv20576000"/>
</dbReference>
<evidence type="ECO:0000313" key="1">
    <source>
        <dbReference type="EnsemblPlants" id="AET1Gv20576000.4"/>
    </source>
</evidence>
<dbReference type="EnsemblPlants" id="AET1Gv20576000.2">
    <property type="protein sequence ID" value="AET1Gv20576000.2"/>
    <property type="gene ID" value="AET1Gv20576000"/>
</dbReference>
<protein>
    <recommendedName>
        <fullName evidence="3">Reverse transcriptase domain-containing protein</fullName>
    </recommendedName>
</protein>
<name>A0A452YYT1_AEGTS</name>
<dbReference type="Gramene" id="AET1Gv20576000.4">
    <property type="protein sequence ID" value="AET1Gv20576000.4"/>
    <property type="gene ID" value="AET1Gv20576000"/>
</dbReference>
<evidence type="ECO:0008006" key="3">
    <source>
        <dbReference type="Google" id="ProtNLM"/>
    </source>
</evidence>
<sequence length="99" mass="10876">MEFLYVSPMLFTSVIDPLHWMFAKAHADGVLAPLNLPPSNPRLSLHADDAALFITPMPEDVLVTKQLLLQFGAISGLVANLDKSGLFKIRCDNIDLPNC</sequence>
<dbReference type="Gramene" id="AET1Gv20576000.3">
    <property type="protein sequence ID" value="AET1Gv20576000.3"/>
    <property type="gene ID" value="AET1Gv20576000"/>
</dbReference>
<keyword evidence="2" id="KW-1185">Reference proteome</keyword>
<evidence type="ECO:0000313" key="2">
    <source>
        <dbReference type="Proteomes" id="UP000015105"/>
    </source>
</evidence>
<dbReference type="Gramene" id="AET1Gv20576000.5">
    <property type="protein sequence ID" value="AET1Gv20576000.5"/>
    <property type="gene ID" value="AET1Gv20576000"/>
</dbReference>
<reference evidence="1" key="3">
    <citation type="journal article" date="2017" name="Nature">
        <title>Genome sequence of the progenitor of the wheat D genome Aegilops tauschii.</title>
        <authorList>
            <person name="Luo M.C."/>
            <person name="Gu Y.Q."/>
            <person name="Puiu D."/>
            <person name="Wang H."/>
            <person name="Twardziok S.O."/>
            <person name="Deal K.R."/>
            <person name="Huo N."/>
            <person name="Zhu T."/>
            <person name="Wang L."/>
            <person name="Wang Y."/>
            <person name="McGuire P.E."/>
            <person name="Liu S."/>
            <person name="Long H."/>
            <person name="Ramasamy R.K."/>
            <person name="Rodriguez J.C."/>
            <person name="Van S.L."/>
            <person name="Yuan L."/>
            <person name="Wang Z."/>
            <person name="Xia Z."/>
            <person name="Xiao L."/>
            <person name="Anderson O.D."/>
            <person name="Ouyang S."/>
            <person name="Liang Y."/>
            <person name="Zimin A.V."/>
            <person name="Pertea G."/>
            <person name="Qi P."/>
            <person name="Bennetzen J.L."/>
            <person name="Dai X."/>
            <person name="Dawson M.W."/>
            <person name="Muller H.G."/>
            <person name="Kugler K."/>
            <person name="Rivarola-Duarte L."/>
            <person name="Spannagl M."/>
            <person name="Mayer K.F.X."/>
            <person name="Lu F.H."/>
            <person name="Bevan M.W."/>
            <person name="Leroy P."/>
            <person name="Li P."/>
            <person name="You F.M."/>
            <person name="Sun Q."/>
            <person name="Liu Z."/>
            <person name="Lyons E."/>
            <person name="Wicker T."/>
            <person name="Salzberg S.L."/>
            <person name="Devos K.M."/>
            <person name="Dvorak J."/>
        </authorList>
    </citation>
    <scope>NUCLEOTIDE SEQUENCE [LARGE SCALE GENOMIC DNA]</scope>
    <source>
        <strain evidence="1">cv. AL8/78</strain>
    </source>
</reference>
<proteinExistence type="predicted"/>
<dbReference type="EnsemblPlants" id="AET1Gv20576000.5">
    <property type="protein sequence ID" value="AET1Gv20576000.5"/>
    <property type="gene ID" value="AET1Gv20576000"/>
</dbReference>
<organism evidence="1 2">
    <name type="scientific">Aegilops tauschii subsp. strangulata</name>
    <name type="common">Goatgrass</name>
    <dbReference type="NCBI Taxonomy" id="200361"/>
    <lineage>
        <taxon>Eukaryota</taxon>
        <taxon>Viridiplantae</taxon>
        <taxon>Streptophyta</taxon>
        <taxon>Embryophyta</taxon>
        <taxon>Tracheophyta</taxon>
        <taxon>Spermatophyta</taxon>
        <taxon>Magnoliopsida</taxon>
        <taxon>Liliopsida</taxon>
        <taxon>Poales</taxon>
        <taxon>Poaceae</taxon>
        <taxon>BOP clade</taxon>
        <taxon>Pooideae</taxon>
        <taxon>Triticodae</taxon>
        <taxon>Triticeae</taxon>
        <taxon>Triticinae</taxon>
        <taxon>Aegilops</taxon>
    </lineage>
</organism>
<dbReference type="EnsemblPlants" id="AET1Gv20576000.3">
    <property type="protein sequence ID" value="AET1Gv20576000.3"/>
    <property type="gene ID" value="AET1Gv20576000"/>
</dbReference>
<reference evidence="1" key="4">
    <citation type="submission" date="2019-03" db="UniProtKB">
        <authorList>
            <consortium name="EnsemblPlants"/>
        </authorList>
    </citation>
    <scope>IDENTIFICATION</scope>
</reference>
<reference evidence="1" key="5">
    <citation type="journal article" date="2021" name="G3 (Bethesda)">
        <title>Aegilops tauschii genome assembly Aet v5.0 features greater sequence contiguity and improved annotation.</title>
        <authorList>
            <person name="Wang L."/>
            <person name="Zhu T."/>
            <person name="Rodriguez J.C."/>
            <person name="Deal K.R."/>
            <person name="Dubcovsky J."/>
            <person name="McGuire P.E."/>
            <person name="Lux T."/>
            <person name="Spannagl M."/>
            <person name="Mayer K.F.X."/>
            <person name="Baldrich P."/>
            <person name="Meyers B.C."/>
            <person name="Huo N."/>
            <person name="Gu Y.Q."/>
            <person name="Zhou H."/>
            <person name="Devos K.M."/>
            <person name="Bennetzen J.L."/>
            <person name="Unver T."/>
            <person name="Budak H."/>
            <person name="Gulick P.J."/>
            <person name="Galiba G."/>
            <person name="Kalapos B."/>
            <person name="Nelson D.R."/>
            <person name="Li P."/>
            <person name="You F.M."/>
            <person name="Luo M.C."/>
            <person name="Dvorak J."/>
        </authorList>
    </citation>
    <scope>NUCLEOTIDE SEQUENCE [LARGE SCALE GENOMIC DNA]</scope>
    <source>
        <strain evidence="1">cv. AL8/78</strain>
    </source>
</reference>
<accession>A0A452YYT1</accession>
<reference evidence="2" key="2">
    <citation type="journal article" date="2017" name="Nat. Plants">
        <title>The Aegilops tauschii genome reveals multiple impacts of transposons.</title>
        <authorList>
            <person name="Zhao G."/>
            <person name="Zou C."/>
            <person name="Li K."/>
            <person name="Wang K."/>
            <person name="Li T."/>
            <person name="Gao L."/>
            <person name="Zhang X."/>
            <person name="Wang H."/>
            <person name="Yang Z."/>
            <person name="Liu X."/>
            <person name="Jiang W."/>
            <person name="Mao L."/>
            <person name="Kong X."/>
            <person name="Jiao Y."/>
            <person name="Jia J."/>
        </authorList>
    </citation>
    <scope>NUCLEOTIDE SEQUENCE [LARGE SCALE GENOMIC DNA]</scope>
    <source>
        <strain evidence="2">cv. AL8/78</strain>
    </source>
</reference>